<dbReference type="SUPFAM" id="SSF53335">
    <property type="entry name" value="S-adenosyl-L-methionine-dependent methyltransferases"/>
    <property type="match status" value="1"/>
</dbReference>
<dbReference type="EMBL" id="BLAE01000004">
    <property type="protein sequence ID" value="GES06928.1"/>
    <property type="molecule type" value="Genomic_DNA"/>
</dbReference>
<evidence type="ECO:0000313" key="3">
    <source>
        <dbReference type="Proteomes" id="UP000331127"/>
    </source>
</evidence>
<feature type="domain" description="Methyltransferase type 11" evidence="1">
    <location>
        <begin position="40"/>
        <end position="135"/>
    </location>
</feature>
<organism evidence="2 3">
    <name type="scientific">Acrocarpospora macrocephala</name>
    <dbReference type="NCBI Taxonomy" id="150177"/>
    <lineage>
        <taxon>Bacteria</taxon>
        <taxon>Bacillati</taxon>
        <taxon>Actinomycetota</taxon>
        <taxon>Actinomycetes</taxon>
        <taxon>Streptosporangiales</taxon>
        <taxon>Streptosporangiaceae</taxon>
        <taxon>Acrocarpospora</taxon>
    </lineage>
</organism>
<protein>
    <recommendedName>
        <fullName evidence="1">Methyltransferase type 11 domain-containing protein</fullName>
    </recommendedName>
</protein>
<dbReference type="PANTHER" id="PTHR43861">
    <property type="entry name" value="TRANS-ACONITATE 2-METHYLTRANSFERASE-RELATED"/>
    <property type="match status" value="1"/>
</dbReference>
<dbReference type="Proteomes" id="UP000331127">
    <property type="component" value="Unassembled WGS sequence"/>
</dbReference>
<dbReference type="AlphaFoldDB" id="A0A5M3WKX1"/>
<name>A0A5M3WKX1_9ACTN</name>
<proteinExistence type="predicted"/>
<dbReference type="InterPro" id="IPR013216">
    <property type="entry name" value="Methyltransf_11"/>
</dbReference>
<dbReference type="GO" id="GO:0032259">
    <property type="term" value="P:methylation"/>
    <property type="evidence" value="ECO:0007669"/>
    <property type="project" value="UniProtKB-KW"/>
</dbReference>
<reference evidence="2 3" key="1">
    <citation type="submission" date="2019-10" db="EMBL/GenBank/DDBJ databases">
        <title>Whole genome shotgun sequence of Acrocarpospora macrocephala NBRC 16266.</title>
        <authorList>
            <person name="Ichikawa N."/>
            <person name="Kimura A."/>
            <person name="Kitahashi Y."/>
            <person name="Komaki H."/>
            <person name="Oguchi A."/>
        </authorList>
    </citation>
    <scope>NUCLEOTIDE SEQUENCE [LARGE SCALE GENOMIC DNA]</scope>
    <source>
        <strain evidence="2 3">NBRC 16266</strain>
    </source>
</reference>
<sequence>MTGDYRARARHYAAEISHILQPAALAGLLRPGLKVAEMPSGTGHFLPAYTAAGADVVLIDACPAMLEAARRHARTLRTDPGLVCSPIQDLTLRVGPFDLVVMPNAALNQLAADTAPAELLAAVARPLRPGGILLVQVLNPAQDGACGFYDPGLSDGTWYADREFADQPGQPLVRRRRQHHGAGLVDIDFELHQNGELLYRHHVTLQLLDITELRAALASSGFTDVSVHPGTGGLDELLAARSSGHSL</sequence>
<dbReference type="CDD" id="cd02440">
    <property type="entry name" value="AdoMet_MTases"/>
    <property type="match status" value="1"/>
</dbReference>
<evidence type="ECO:0000313" key="2">
    <source>
        <dbReference type="EMBL" id="GES06928.1"/>
    </source>
</evidence>
<accession>A0A5M3WKX1</accession>
<dbReference type="GO" id="GO:0008168">
    <property type="term" value="F:methyltransferase activity"/>
    <property type="evidence" value="ECO:0007669"/>
    <property type="project" value="UniProtKB-KW"/>
</dbReference>
<keyword evidence="3" id="KW-1185">Reference proteome</keyword>
<gene>
    <name evidence="2" type="ORF">Amac_005230</name>
</gene>
<dbReference type="Pfam" id="PF08241">
    <property type="entry name" value="Methyltransf_11"/>
    <property type="match status" value="1"/>
</dbReference>
<dbReference type="RefSeq" id="WP_170322265.1">
    <property type="nucleotide sequence ID" value="NZ_BAAAHL010000029.1"/>
</dbReference>
<evidence type="ECO:0000259" key="1">
    <source>
        <dbReference type="Pfam" id="PF08241"/>
    </source>
</evidence>
<dbReference type="PANTHER" id="PTHR43861:SF1">
    <property type="entry name" value="TRANS-ACONITATE 2-METHYLTRANSFERASE"/>
    <property type="match status" value="1"/>
</dbReference>
<dbReference type="InterPro" id="IPR029063">
    <property type="entry name" value="SAM-dependent_MTases_sf"/>
</dbReference>
<comment type="caution">
    <text evidence="2">The sequence shown here is derived from an EMBL/GenBank/DDBJ whole genome shotgun (WGS) entry which is preliminary data.</text>
</comment>
<dbReference type="Gene3D" id="3.40.50.150">
    <property type="entry name" value="Vaccinia Virus protein VP39"/>
    <property type="match status" value="1"/>
</dbReference>